<feature type="compositionally biased region" description="Basic and acidic residues" evidence="2">
    <location>
        <begin position="1"/>
        <end position="10"/>
    </location>
</feature>
<evidence type="ECO:0000256" key="1">
    <source>
        <dbReference type="ARBA" id="ARBA00005707"/>
    </source>
</evidence>
<proteinExistence type="inferred from homology"/>
<dbReference type="Pfam" id="PF15393">
    <property type="entry name" value="DUF4615"/>
    <property type="match status" value="1"/>
</dbReference>
<reference evidence="3" key="1">
    <citation type="submission" date="2023-09" db="UniProtKB">
        <authorList>
            <consortium name="Ensembl"/>
        </authorList>
    </citation>
    <scope>IDENTIFICATION</scope>
</reference>
<accession>A0A8C0XEM3</accession>
<protein>
    <submittedName>
        <fullName evidence="3">Uncharacterized protein</fullName>
    </submittedName>
</protein>
<evidence type="ECO:0000313" key="3">
    <source>
        <dbReference type="Ensembl" id="ENSCCNP00000022044.1"/>
    </source>
</evidence>
<dbReference type="InterPro" id="IPR029274">
    <property type="entry name" value="DUF4615"/>
</dbReference>
<feature type="region of interest" description="Disordered" evidence="2">
    <location>
        <begin position="1"/>
        <end position="117"/>
    </location>
</feature>
<dbReference type="AlphaFoldDB" id="A0A8C0XEM3"/>
<dbReference type="PANTHER" id="PTHR13602">
    <property type="entry name" value="UPF0488 PROTEIN C8ORF33"/>
    <property type="match status" value="1"/>
</dbReference>
<dbReference type="PANTHER" id="PTHR13602:SF2">
    <property type="entry name" value="UPF0488 PROTEIN C8ORF33"/>
    <property type="match status" value="1"/>
</dbReference>
<evidence type="ECO:0000256" key="2">
    <source>
        <dbReference type="SAM" id="MobiDB-lite"/>
    </source>
</evidence>
<name>A0A8C0XEM3_CASCN</name>
<dbReference type="Ensembl" id="ENSCCNT00000028280.1">
    <property type="protein sequence ID" value="ENSCCNP00000022044.1"/>
    <property type="gene ID" value="ENSCCNG00000021735.1"/>
</dbReference>
<organism evidence="3">
    <name type="scientific">Castor canadensis</name>
    <name type="common">American beaver</name>
    <dbReference type="NCBI Taxonomy" id="51338"/>
    <lineage>
        <taxon>Eukaryota</taxon>
        <taxon>Metazoa</taxon>
        <taxon>Chordata</taxon>
        <taxon>Craniata</taxon>
        <taxon>Vertebrata</taxon>
        <taxon>Euteleostomi</taxon>
        <taxon>Mammalia</taxon>
        <taxon>Eutheria</taxon>
        <taxon>Euarchontoglires</taxon>
        <taxon>Glires</taxon>
        <taxon>Rodentia</taxon>
        <taxon>Castorimorpha</taxon>
        <taxon>Castoridae</taxon>
        <taxon>Castor</taxon>
    </lineage>
</organism>
<comment type="similarity">
    <text evidence="1">Belongs to the UPF0488 family.</text>
</comment>
<feature type="compositionally biased region" description="Basic and acidic residues" evidence="2">
    <location>
        <begin position="84"/>
        <end position="94"/>
    </location>
</feature>
<sequence length="227" mass="24281">TAEPLRHSAREAPAFAHLGTARAPRRPQLPGPGPDASNPSAFLCLGQCTCSDAAAKTHPVGGASNSVSRKQKKKTSNRASVADGGEKASEKPAPEKTPPPPQSRGPGGTASSGSSLVRGAEPQLGLKMQRPTPKQKEQAIAAIRTLPRERTPLPGKRLLMRSLLGDYRAQMEAEWLEALQCVQLVGEATTKKSRRVCRPHPARSTKATVDIPDEEFSFFSLFAFKSK</sequence>